<proteinExistence type="inferred from homology"/>
<evidence type="ECO:0000313" key="3">
    <source>
        <dbReference type="Proteomes" id="UP001500782"/>
    </source>
</evidence>
<dbReference type="PANTHER" id="PTHR30292">
    <property type="entry name" value="UNCHARACTERIZED PROTEIN YBGL-RELATED"/>
    <property type="match status" value="1"/>
</dbReference>
<dbReference type="NCBIfam" id="NF003814">
    <property type="entry name" value="PRK05406.1-3"/>
    <property type="match status" value="1"/>
</dbReference>
<comment type="catalytic activity">
    <reaction evidence="1">
        <text>5-oxo-L-proline + ATP + 2 H2O = L-glutamate + ADP + phosphate + H(+)</text>
        <dbReference type="Rhea" id="RHEA:10348"/>
        <dbReference type="ChEBI" id="CHEBI:15377"/>
        <dbReference type="ChEBI" id="CHEBI:15378"/>
        <dbReference type="ChEBI" id="CHEBI:29985"/>
        <dbReference type="ChEBI" id="CHEBI:30616"/>
        <dbReference type="ChEBI" id="CHEBI:43474"/>
        <dbReference type="ChEBI" id="CHEBI:58402"/>
        <dbReference type="ChEBI" id="CHEBI:456216"/>
        <dbReference type="EC" id="3.5.2.9"/>
    </reaction>
</comment>
<keyword evidence="1" id="KW-0547">Nucleotide-binding</keyword>
<keyword evidence="1" id="KW-0378">Hydrolase</keyword>
<gene>
    <name evidence="1 2" type="primary">pxpA</name>
    <name evidence="2" type="ORF">GCM10008967_19580</name>
</gene>
<dbReference type="HAMAP" id="MF_00691">
    <property type="entry name" value="PxpA"/>
    <property type="match status" value="1"/>
</dbReference>
<keyword evidence="1" id="KW-0067">ATP-binding</keyword>
<keyword evidence="3" id="KW-1185">Reference proteome</keyword>
<evidence type="ECO:0000256" key="1">
    <source>
        <dbReference type="HAMAP-Rule" id="MF_00691"/>
    </source>
</evidence>
<sequence>MIDINCDLGESYGVYKLGQDSFMMPEVTSVNIACGFHAGDPQIISETIEMAIHHNLRIGAHPGFPDLQGFGRRNMVMTPNEIYNMVLYQIGAFSAFLKVHDYPLHHVKPHGALYNMAAVNEEYAAPIVRAIADFDSSIKLYALSGSILATVAERAGLPVFHEVFADRTYQNDGTLTPRSCKNALIKDDQQAIQQVVNLVESGKVLSVDGKWIPLKADTVCIHGDGEHALMFAQKLRKQLVKKEG</sequence>
<dbReference type="RefSeq" id="WP_425541819.1">
    <property type="nucleotide sequence ID" value="NZ_BAAADJ010000021.1"/>
</dbReference>
<comment type="function">
    <text evidence="1">Catalyzes the cleavage of 5-oxoproline to form L-glutamate coupled to the hydrolysis of ATP to ADP and inorganic phosphate.</text>
</comment>
<dbReference type="EC" id="3.5.2.9" evidence="1"/>
<dbReference type="CDD" id="cd10787">
    <property type="entry name" value="LamB_YcsF_like"/>
    <property type="match status" value="1"/>
</dbReference>
<protein>
    <recommendedName>
        <fullName evidence="1">5-oxoprolinase subunit A</fullName>
        <shortName evidence="1">5-OPase subunit A</shortName>
        <ecNumber evidence="1">3.5.2.9</ecNumber>
    </recommendedName>
    <alternativeName>
        <fullName evidence="1">5-oxoprolinase (ATP-hydrolyzing) subunit A</fullName>
    </alternativeName>
</protein>
<dbReference type="PANTHER" id="PTHR30292:SF0">
    <property type="entry name" value="5-OXOPROLINASE SUBUNIT A"/>
    <property type="match status" value="1"/>
</dbReference>
<comment type="caution">
    <text evidence="2">The sequence shown here is derived from an EMBL/GenBank/DDBJ whole genome shotgun (WGS) entry which is preliminary data.</text>
</comment>
<accession>A0ABP3G1I2</accession>
<comment type="subunit">
    <text evidence="1">Forms a complex composed of PxpA, PxpB and PxpC.</text>
</comment>
<evidence type="ECO:0000313" key="2">
    <source>
        <dbReference type="EMBL" id="GAA0329161.1"/>
    </source>
</evidence>
<dbReference type="Gene3D" id="3.20.20.370">
    <property type="entry name" value="Glycoside hydrolase/deacetylase"/>
    <property type="match status" value="1"/>
</dbReference>
<dbReference type="SUPFAM" id="SSF88713">
    <property type="entry name" value="Glycoside hydrolase/deacetylase"/>
    <property type="match status" value="1"/>
</dbReference>
<dbReference type="Proteomes" id="UP001500782">
    <property type="component" value="Unassembled WGS sequence"/>
</dbReference>
<name>A0ABP3G1I2_9BACI</name>
<dbReference type="Pfam" id="PF03746">
    <property type="entry name" value="LamB_YcsF"/>
    <property type="match status" value="1"/>
</dbReference>
<dbReference type="EMBL" id="BAAADJ010000021">
    <property type="protein sequence ID" value="GAA0329161.1"/>
    <property type="molecule type" value="Genomic_DNA"/>
</dbReference>
<dbReference type="InterPro" id="IPR011330">
    <property type="entry name" value="Glyco_hydro/deAcase_b/a-brl"/>
</dbReference>
<organism evidence="2 3">
    <name type="scientific">Bacillus carboniphilus</name>
    <dbReference type="NCBI Taxonomy" id="86663"/>
    <lineage>
        <taxon>Bacteria</taxon>
        <taxon>Bacillati</taxon>
        <taxon>Bacillota</taxon>
        <taxon>Bacilli</taxon>
        <taxon>Bacillales</taxon>
        <taxon>Bacillaceae</taxon>
        <taxon>Bacillus</taxon>
    </lineage>
</organism>
<dbReference type="NCBIfam" id="NF003816">
    <property type="entry name" value="PRK05406.1-5"/>
    <property type="match status" value="1"/>
</dbReference>
<comment type="similarity">
    <text evidence="1">Belongs to the LamB/PxpA family.</text>
</comment>
<reference evidence="3" key="1">
    <citation type="journal article" date="2019" name="Int. J. Syst. Evol. Microbiol.">
        <title>The Global Catalogue of Microorganisms (GCM) 10K type strain sequencing project: providing services to taxonomists for standard genome sequencing and annotation.</title>
        <authorList>
            <consortium name="The Broad Institute Genomics Platform"/>
            <consortium name="The Broad Institute Genome Sequencing Center for Infectious Disease"/>
            <person name="Wu L."/>
            <person name="Ma J."/>
        </authorList>
    </citation>
    <scope>NUCLEOTIDE SEQUENCE [LARGE SCALE GENOMIC DNA]</scope>
    <source>
        <strain evidence="3">JCM 9731</strain>
    </source>
</reference>
<dbReference type="InterPro" id="IPR005501">
    <property type="entry name" value="LamB/YcsF/PxpA-like"/>
</dbReference>